<keyword evidence="3" id="KW-0813">Transport</keyword>
<keyword evidence="13" id="KW-1185">Reference proteome</keyword>
<dbReference type="SUPFAM" id="SSF51735">
    <property type="entry name" value="NAD(P)-binding Rossmann-fold domains"/>
    <property type="match status" value="1"/>
</dbReference>
<accession>A0A3N5XZU7</accession>
<evidence type="ECO:0000256" key="7">
    <source>
        <dbReference type="ARBA" id="ARBA00023065"/>
    </source>
</evidence>
<feature type="transmembrane region" description="Helical" evidence="9">
    <location>
        <begin position="332"/>
        <end position="356"/>
    </location>
</feature>
<evidence type="ECO:0000259" key="11">
    <source>
        <dbReference type="Pfam" id="PF02254"/>
    </source>
</evidence>
<dbReference type="InterPro" id="IPR003148">
    <property type="entry name" value="RCK_N"/>
</dbReference>
<evidence type="ECO:0000256" key="6">
    <source>
        <dbReference type="ARBA" id="ARBA00022989"/>
    </source>
</evidence>
<keyword evidence="5 9" id="KW-0812">Transmembrane</keyword>
<dbReference type="Gene3D" id="3.40.50.720">
    <property type="entry name" value="NAD(P)-binding Rossmann-like Domain"/>
    <property type="match status" value="1"/>
</dbReference>
<feature type="transmembrane region" description="Helical" evidence="9">
    <location>
        <begin position="91"/>
        <end position="117"/>
    </location>
</feature>
<proteinExistence type="inferred from homology"/>
<dbReference type="EMBL" id="RPOK01000004">
    <property type="protein sequence ID" value="RPJ66123.1"/>
    <property type="molecule type" value="Genomic_DNA"/>
</dbReference>
<comment type="caution">
    <text evidence="12">The sequence shown here is derived from an EMBL/GenBank/DDBJ whole genome shotgun (WGS) entry which is preliminary data.</text>
</comment>
<protein>
    <submittedName>
        <fullName evidence="12">Sodium:proton exchanger</fullName>
    </submittedName>
</protein>
<dbReference type="InterPro" id="IPR036291">
    <property type="entry name" value="NAD(P)-bd_dom_sf"/>
</dbReference>
<evidence type="ECO:0000256" key="2">
    <source>
        <dbReference type="ARBA" id="ARBA00005551"/>
    </source>
</evidence>
<reference evidence="12 13" key="1">
    <citation type="submission" date="2018-11" db="EMBL/GenBank/DDBJ databases">
        <authorList>
            <person name="Ye M.-Q."/>
            <person name="Du Z.-J."/>
        </authorList>
    </citation>
    <scope>NUCLEOTIDE SEQUENCE [LARGE SCALE GENOMIC DNA]</scope>
    <source>
        <strain evidence="12 13">U0105</strain>
    </source>
</reference>
<dbReference type="PANTHER" id="PTHR42751:SF3">
    <property type="entry name" value="SODIUM_GLUTAMATE SYMPORTER"/>
    <property type="match status" value="1"/>
</dbReference>
<keyword evidence="6 9" id="KW-1133">Transmembrane helix</keyword>
<dbReference type="InterPro" id="IPR038770">
    <property type="entry name" value="Na+/solute_symporter_sf"/>
</dbReference>
<feature type="transmembrane region" description="Helical" evidence="9">
    <location>
        <begin position="123"/>
        <end position="142"/>
    </location>
</feature>
<dbReference type="GO" id="GO:0015297">
    <property type="term" value="F:antiporter activity"/>
    <property type="evidence" value="ECO:0007669"/>
    <property type="project" value="UniProtKB-KW"/>
</dbReference>
<feature type="transmembrane region" description="Helical" evidence="9">
    <location>
        <begin position="154"/>
        <end position="177"/>
    </location>
</feature>
<feature type="transmembrane region" description="Helical" evidence="9">
    <location>
        <begin position="12"/>
        <end position="30"/>
    </location>
</feature>
<sequence length="574" mass="62542">MSEFNELLRANPFYEFTVLLSIAAVAAFIGQWLKQPIIVAFIAVGILVGPSGLDTVHSDDSIALLAQLGIAILLFLVGLKLDVKLIRKLGFVALATGLGQVIFTSVVGFFLCLALGFDAITSLYVSIALTFSSTIIIVKMLSDKREVDSLHGRIALGFLIVQDVVVVIALVVLSAIGVGQASDSSLTQLFSQIILGAIVMLMIVFLFIRYIANVITKAAARSSELMLVFAVGLACLFATLGHLLGFSKELGGLLAGVALASTPYRESIVTKLSSLRDFLLLFFFIALGSQIDLSALGEHLFAAIVLSVFVLIGNPIIVMIIMGILGYRRRTGFLAGLTVAQISEFSLIFVAMGIAIGHLHNSAIGLVTLVGLITIALSVYMIANSHRLYDLLSPWLRVFERENTFRESNTGEETETNTDFEVLVCGAGRYGSKIIDQLSNTGYALGVVDFNPEKYEYWRQREIPCFYGDLSDDEFISTLPLKQLKWLVVTLPRDGLGSRFEDPRKRLLLALQLHGFKGKLAMASEQEQDANSLSQMGVDLVLSPFSHAANEAVRLLLHDETNKDNRTQVKEAKP</sequence>
<evidence type="ECO:0000256" key="1">
    <source>
        <dbReference type="ARBA" id="ARBA00004141"/>
    </source>
</evidence>
<feature type="domain" description="RCK N-terminal" evidence="11">
    <location>
        <begin position="422"/>
        <end position="544"/>
    </location>
</feature>
<keyword evidence="8 9" id="KW-0472">Membrane</keyword>
<evidence type="ECO:0000256" key="4">
    <source>
        <dbReference type="ARBA" id="ARBA00022449"/>
    </source>
</evidence>
<dbReference type="AlphaFoldDB" id="A0A3N5XZU7"/>
<evidence type="ECO:0000259" key="10">
    <source>
        <dbReference type="Pfam" id="PF00999"/>
    </source>
</evidence>
<feature type="transmembrane region" description="Helical" evidence="9">
    <location>
        <begin position="189"/>
        <end position="212"/>
    </location>
</feature>
<feature type="transmembrane region" description="Helical" evidence="9">
    <location>
        <begin position="302"/>
        <end position="325"/>
    </location>
</feature>
<dbReference type="Pfam" id="PF00999">
    <property type="entry name" value="Na_H_Exchanger"/>
    <property type="match status" value="1"/>
</dbReference>
<dbReference type="GO" id="GO:1902600">
    <property type="term" value="P:proton transmembrane transport"/>
    <property type="evidence" value="ECO:0007669"/>
    <property type="project" value="InterPro"/>
</dbReference>
<name>A0A3N5XZU7_9ALTE</name>
<dbReference type="InterPro" id="IPR006153">
    <property type="entry name" value="Cation/H_exchanger_TM"/>
</dbReference>
<feature type="domain" description="Cation/H+ exchanger transmembrane" evidence="10">
    <location>
        <begin position="22"/>
        <end position="377"/>
    </location>
</feature>
<comment type="subcellular location">
    <subcellularLocation>
        <location evidence="1">Membrane</location>
        <topology evidence="1">Multi-pass membrane protein</topology>
    </subcellularLocation>
</comment>
<evidence type="ECO:0000256" key="5">
    <source>
        <dbReference type="ARBA" id="ARBA00022692"/>
    </source>
</evidence>
<evidence type="ECO:0000256" key="8">
    <source>
        <dbReference type="ARBA" id="ARBA00023136"/>
    </source>
</evidence>
<dbReference type="Gene3D" id="1.20.1530.20">
    <property type="match status" value="1"/>
</dbReference>
<evidence type="ECO:0000256" key="9">
    <source>
        <dbReference type="SAM" id="Phobius"/>
    </source>
</evidence>
<gene>
    <name evidence="12" type="ORF">DRW07_14265</name>
</gene>
<evidence type="ECO:0000313" key="12">
    <source>
        <dbReference type="EMBL" id="RPJ66123.1"/>
    </source>
</evidence>
<feature type="transmembrane region" description="Helical" evidence="9">
    <location>
        <begin position="224"/>
        <end position="244"/>
    </location>
</feature>
<comment type="similarity">
    <text evidence="2">Belongs to the monovalent cation:proton antiporter 2 (CPA2) transporter (TC 2.A.37) family.</text>
</comment>
<dbReference type="Proteomes" id="UP000275281">
    <property type="component" value="Unassembled WGS sequence"/>
</dbReference>
<keyword evidence="4" id="KW-0050">Antiport</keyword>
<dbReference type="GO" id="GO:0016020">
    <property type="term" value="C:membrane"/>
    <property type="evidence" value="ECO:0007669"/>
    <property type="project" value="UniProtKB-SubCell"/>
</dbReference>
<dbReference type="PANTHER" id="PTHR42751">
    <property type="entry name" value="SODIUM/HYDROGEN EXCHANGER FAMILY/TRKA DOMAIN PROTEIN"/>
    <property type="match status" value="1"/>
</dbReference>
<organism evidence="12 13">
    <name type="scientific">Alteromonas sediminis</name>
    <dbReference type="NCBI Taxonomy" id="2259342"/>
    <lineage>
        <taxon>Bacteria</taxon>
        <taxon>Pseudomonadati</taxon>
        <taxon>Pseudomonadota</taxon>
        <taxon>Gammaproteobacteria</taxon>
        <taxon>Alteromonadales</taxon>
        <taxon>Alteromonadaceae</taxon>
        <taxon>Alteromonas/Salinimonas group</taxon>
        <taxon>Alteromonas</taxon>
    </lineage>
</organism>
<evidence type="ECO:0000256" key="3">
    <source>
        <dbReference type="ARBA" id="ARBA00022448"/>
    </source>
</evidence>
<dbReference type="GO" id="GO:0006813">
    <property type="term" value="P:potassium ion transport"/>
    <property type="evidence" value="ECO:0007669"/>
    <property type="project" value="InterPro"/>
</dbReference>
<evidence type="ECO:0000313" key="13">
    <source>
        <dbReference type="Proteomes" id="UP000275281"/>
    </source>
</evidence>
<dbReference type="OrthoDB" id="9781411at2"/>
<feature type="transmembrane region" description="Helical" evidence="9">
    <location>
        <begin position="62"/>
        <end position="79"/>
    </location>
</feature>
<feature type="transmembrane region" description="Helical" evidence="9">
    <location>
        <begin position="37"/>
        <end position="56"/>
    </location>
</feature>
<keyword evidence="7" id="KW-0406">Ion transport</keyword>
<feature type="transmembrane region" description="Helical" evidence="9">
    <location>
        <begin position="362"/>
        <end position="383"/>
    </location>
</feature>
<dbReference type="Pfam" id="PF02254">
    <property type="entry name" value="TrkA_N"/>
    <property type="match status" value="1"/>
</dbReference>